<accession>A0ABS2EZX4</accession>
<keyword evidence="2 5" id="KW-0812">Transmembrane</keyword>
<feature type="transmembrane region" description="Helical" evidence="5">
    <location>
        <begin position="117"/>
        <end position="135"/>
    </location>
</feature>
<keyword evidence="7" id="KW-1185">Reference proteome</keyword>
<feature type="transmembrane region" description="Helical" evidence="5">
    <location>
        <begin position="80"/>
        <end position="97"/>
    </location>
</feature>
<name>A0ABS2EZX4_9ACTN</name>
<proteinExistence type="predicted"/>
<dbReference type="CDD" id="cd16914">
    <property type="entry name" value="EcfT"/>
    <property type="match status" value="1"/>
</dbReference>
<evidence type="ECO:0000313" key="6">
    <source>
        <dbReference type="EMBL" id="MBM6774172.1"/>
    </source>
</evidence>
<organism evidence="6 7">
    <name type="scientific">Olsenella profusa</name>
    <dbReference type="NCBI Taxonomy" id="138595"/>
    <lineage>
        <taxon>Bacteria</taxon>
        <taxon>Bacillati</taxon>
        <taxon>Actinomycetota</taxon>
        <taxon>Coriobacteriia</taxon>
        <taxon>Coriobacteriales</taxon>
        <taxon>Atopobiaceae</taxon>
        <taxon>Olsenella</taxon>
    </lineage>
</organism>
<protein>
    <recommendedName>
        <fullName evidence="8">Energy-coupling factor transporter transmembrane protein EcfT</fullName>
    </recommendedName>
</protein>
<comment type="subcellular location">
    <subcellularLocation>
        <location evidence="1">Membrane</location>
        <topology evidence="1">Multi-pass membrane protein</topology>
    </subcellularLocation>
</comment>
<evidence type="ECO:0000256" key="1">
    <source>
        <dbReference type="ARBA" id="ARBA00004141"/>
    </source>
</evidence>
<dbReference type="InterPro" id="IPR003339">
    <property type="entry name" value="ABC/ECF_trnsptr_transmembrane"/>
</dbReference>
<reference evidence="6 7" key="1">
    <citation type="journal article" date="2021" name="Sci. Rep.">
        <title>The distribution of antibiotic resistance genes in chicken gut microbiota commensals.</title>
        <authorList>
            <person name="Juricova H."/>
            <person name="Matiasovicova J."/>
            <person name="Kubasova T."/>
            <person name="Cejkova D."/>
            <person name="Rychlik I."/>
        </authorList>
    </citation>
    <scope>NUCLEOTIDE SEQUENCE [LARGE SCALE GENOMIC DNA]</scope>
    <source>
        <strain evidence="6 7">An794</strain>
    </source>
</reference>
<feature type="transmembrane region" description="Helical" evidence="5">
    <location>
        <begin position="245"/>
        <end position="272"/>
    </location>
</feature>
<evidence type="ECO:0000256" key="2">
    <source>
        <dbReference type="ARBA" id="ARBA00022692"/>
    </source>
</evidence>
<dbReference type="RefSeq" id="WP_204792534.1">
    <property type="nucleotide sequence ID" value="NZ_JACSNQ010000002.1"/>
</dbReference>
<evidence type="ECO:0000256" key="4">
    <source>
        <dbReference type="ARBA" id="ARBA00023136"/>
    </source>
</evidence>
<comment type="caution">
    <text evidence="6">The sequence shown here is derived from an EMBL/GenBank/DDBJ whole genome shotgun (WGS) entry which is preliminary data.</text>
</comment>
<keyword evidence="3 5" id="KW-1133">Transmembrane helix</keyword>
<evidence type="ECO:0000256" key="5">
    <source>
        <dbReference type="SAM" id="Phobius"/>
    </source>
</evidence>
<evidence type="ECO:0008006" key="8">
    <source>
        <dbReference type="Google" id="ProtNLM"/>
    </source>
</evidence>
<keyword evidence="4 5" id="KW-0472">Membrane</keyword>
<dbReference type="Proteomes" id="UP000712527">
    <property type="component" value="Unassembled WGS sequence"/>
</dbReference>
<evidence type="ECO:0000313" key="7">
    <source>
        <dbReference type="Proteomes" id="UP000712527"/>
    </source>
</evidence>
<sequence>MTGRADSRTVDGAAGQAPGRAVGRPVPFETCHAVVPAVCLAGATALSMLAVQPVSVGVSLTGALAFSLVTRGARATARGLAWQLPMLALVCLANPLFSASGSTLLFKLGPRSVYAESLAYGATMGALMVAGVLWLEDAAAVLTQDRLLALAGRRARSLPLVAGMAAQLVPQLLGRARTVRSALDACTAAGPRPGRKEGLLRTSTLLMGWALEDSLDRADAMRARGWESGCRRTCYRAERLRRADVAAVVALGALIALAAVGAWTACASWRFYPRMAGLAPWWCYVPLVLLAVLPTLVAVAGRVRERGL</sequence>
<gene>
    <name evidence="6" type="ORF">H9X80_01195</name>
</gene>
<feature type="transmembrane region" description="Helical" evidence="5">
    <location>
        <begin position="278"/>
        <end position="300"/>
    </location>
</feature>
<evidence type="ECO:0000256" key="3">
    <source>
        <dbReference type="ARBA" id="ARBA00022989"/>
    </source>
</evidence>
<dbReference type="EMBL" id="JACSNQ010000002">
    <property type="protein sequence ID" value="MBM6774172.1"/>
    <property type="molecule type" value="Genomic_DNA"/>
</dbReference>